<protein>
    <submittedName>
        <fullName evidence="7">3-phenylpropionate/trans-cinnamate dioxygenase ferredoxin reductase subunit</fullName>
    </submittedName>
</protein>
<comment type="caution">
    <text evidence="7">The sequence shown here is derived from an EMBL/GenBank/DDBJ whole genome shotgun (WGS) entry which is preliminary data.</text>
</comment>
<keyword evidence="2" id="KW-0285">Flavoprotein</keyword>
<dbReference type="EMBL" id="VLKU01000002">
    <property type="protein sequence ID" value="TWI36930.1"/>
    <property type="molecule type" value="Genomic_DNA"/>
</dbReference>
<dbReference type="GO" id="GO:0005737">
    <property type="term" value="C:cytoplasm"/>
    <property type="evidence" value="ECO:0007669"/>
    <property type="project" value="TreeGrafter"/>
</dbReference>
<evidence type="ECO:0000313" key="7">
    <source>
        <dbReference type="EMBL" id="TWI36930.1"/>
    </source>
</evidence>
<dbReference type="InterPro" id="IPR036188">
    <property type="entry name" value="FAD/NAD-bd_sf"/>
</dbReference>
<reference evidence="7 8" key="1">
    <citation type="journal article" date="2015" name="Stand. Genomic Sci.">
        <title>Genomic Encyclopedia of Bacterial and Archaeal Type Strains, Phase III: the genomes of soil and plant-associated and newly described type strains.</title>
        <authorList>
            <person name="Whitman W.B."/>
            <person name="Woyke T."/>
            <person name="Klenk H.P."/>
            <person name="Zhou Y."/>
            <person name="Lilburn T.G."/>
            <person name="Beck B.J."/>
            <person name="De Vos P."/>
            <person name="Vandamme P."/>
            <person name="Eisen J.A."/>
            <person name="Garrity G."/>
            <person name="Hugenholtz P."/>
            <person name="Kyrpides N.C."/>
        </authorList>
    </citation>
    <scope>NUCLEOTIDE SEQUENCE [LARGE SCALE GENOMIC DNA]</scope>
    <source>
        <strain evidence="7 8">CGMCC 1.5364</strain>
    </source>
</reference>
<evidence type="ECO:0000313" key="8">
    <source>
        <dbReference type="Proteomes" id="UP000316225"/>
    </source>
</evidence>
<dbReference type="InterPro" id="IPR028202">
    <property type="entry name" value="Reductase_C"/>
</dbReference>
<gene>
    <name evidence="7" type="ORF">IQ24_00717</name>
</gene>
<organism evidence="7 8">
    <name type="scientific">Paracoccus sulfuroxidans</name>
    <dbReference type="NCBI Taxonomy" id="384678"/>
    <lineage>
        <taxon>Bacteria</taxon>
        <taxon>Pseudomonadati</taxon>
        <taxon>Pseudomonadota</taxon>
        <taxon>Alphaproteobacteria</taxon>
        <taxon>Rhodobacterales</taxon>
        <taxon>Paracoccaceae</taxon>
        <taxon>Paracoccus</taxon>
    </lineage>
</organism>
<accession>A0A562NY53</accession>
<feature type="domain" description="FAD/NAD(P)-binding" evidence="5">
    <location>
        <begin position="3"/>
        <end position="297"/>
    </location>
</feature>
<dbReference type="PRINTS" id="PR00411">
    <property type="entry name" value="PNDRDTASEI"/>
</dbReference>
<sequence>MTRIVILGGGQAGAALAAKLRVLGHDGPITLICGEPDLPYQRPPLSKKYLLGEMTREQLYLRPERFYAEQEITVIRDRMATGIDTQGQRVILDGEEVPYDKLALTLGSSPRRLPAAMGGDLPGLYAVRGLADVDRLAAEFQPGRKVLIIGGGYIGLEAAAVATKLGLEVTVIEAAPRILQRVAAPETADYFRALHRSHGVTFREGVGLERLEGGEGITAQLSDGSTCRADFAILGIGILPNTQLAEAAGLHCDQGIVVDAQGQTSDAQIWAAGDCARLPYRGAMIRLESVQNAIDQAEAVAANMLGAGQDYEPKPWFWSDQYDVKLQIAGLNAGHDRIVARPGASAASLSHWYYAADTLRAVDAMNDPRAYMIGKRLIEASRSPAPEQVADAGFDLKGLL</sequence>
<dbReference type="PANTHER" id="PTHR43557:SF2">
    <property type="entry name" value="RIESKE DOMAIN-CONTAINING PROTEIN-RELATED"/>
    <property type="match status" value="1"/>
</dbReference>
<keyword evidence="8" id="KW-1185">Reference proteome</keyword>
<evidence type="ECO:0000259" key="6">
    <source>
        <dbReference type="Pfam" id="PF14759"/>
    </source>
</evidence>
<evidence type="ECO:0000256" key="2">
    <source>
        <dbReference type="ARBA" id="ARBA00022630"/>
    </source>
</evidence>
<dbReference type="PANTHER" id="PTHR43557">
    <property type="entry name" value="APOPTOSIS-INDUCING FACTOR 1"/>
    <property type="match status" value="1"/>
</dbReference>
<evidence type="ECO:0000259" key="5">
    <source>
        <dbReference type="Pfam" id="PF07992"/>
    </source>
</evidence>
<dbReference type="GO" id="GO:0016651">
    <property type="term" value="F:oxidoreductase activity, acting on NAD(P)H"/>
    <property type="evidence" value="ECO:0007669"/>
    <property type="project" value="TreeGrafter"/>
</dbReference>
<dbReference type="Proteomes" id="UP000316225">
    <property type="component" value="Unassembled WGS sequence"/>
</dbReference>
<dbReference type="GO" id="GO:0051213">
    <property type="term" value="F:dioxygenase activity"/>
    <property type="evidence" value="ECO:0007669"/>
    <property type="project" value="UniProtKB-KW"/>
</dbReference>
<keyword evidence="7" id="KW-0223">Dioxygenase</keyword>
<keyword evidence="3" id="KW-0274">FAD</keyword>
<dbReference type="Pfam" id="PF14759">
    <property type="entry name" value="Reductase_C"/>
    <property type="match status" value="1"/>
</dbReference>
<comment type="cofactor">
    <cofactor evidence="1">
        <name>FAD</name>
        <dbReference type="ChEBI" id="CHEBI:57692"/>
    </cofactor>
</comment>
<dbReference type="OrthoDB" id="7809559at2"/>
<dbReference type="Pfam" id="PF07992">
    <property type="entry name" value="Pyr_redox_2"/>
    <property type="match status" value="1"/>
</dbReference>
<dbReference type="InterPro" id="IPR016156">
    <property type="entry name" value="FAD/NAD-linked_Rdtase_dimer_sf"/>
</dbReference>
<keyword evidence="4" id="KW-0560">Oxidoreductase</keyword>
<name>A0A562NY53_9RHOB</name>
<dbReference type="Gene3D" id="3.30.390.30">
    <property type="match status" value="1"/>
</dbReference>
<evidence type="ECO:0000256" key="1">
    <source>
        <dbReference type="ARBA" id="ARBA00001974"/>
    </source>
</evidence>
<dbReference type="InterPro" id="IPR050446">
    <property type="entry name" value="FAD-oxidoreductase/Apoptosis"/>
</dbReference>
<dbReference type="RefSeq" id="WP_145396351.1">
    <property type="nucleotide sequence ID" value="NZ_VLKU01000002.1"/>
</dbReference>
<evidence type="ECO:0000256" key="3">
    <source>
        <dbReference type="ARBA" id="ARBA00022827"/>
    </source>
</evidence>
<feature type="domain" description="Reductase C-terminal" evidence="6">
    <location>
        <begin position="316"/>
        <end position="400"/>
    </location>
</feature>
<dbReference type="PRINTS" id="PR00368">
    <property type="entry name" value="FADPNR"/>
</dbReference>
<evidence type="ECO:0000256" key="4">
    <source>
        <dbReference type="ARBA" id="ARBA00023002"/>
    </source>
</evidence>
<proteinExistence type="predicted"/>
<dbReference type="SUPFAM" id="SSF55424">
    <property type="entry name" value="FAD/NAD-linked reductases, dimerisation (C-terminal) domain"/>
    <property type="match status" value="1"/>
</dbReference>
<dbReference type="Gene3D" id="3.50.50.60">
    <property type="entry name" value="FAD/NAD(P)-binding domain"/>
    <property type="match status" value="2"/>
</dbReference>
<dbReference type="InterPro" id="IPR023753">
    <property type="entry name" value="FAD/NAD-binding_dom"/>
</dbReference>
<dbReference type="AlphaFoldDB" id="A0A562NY53"/>
<dbReference type="SUPFAM" id="SSF51905">
    <property type="entry name" value="FAD/NAD(P)-binding domain"/>
    <property type="match status" value="2"/>
</dbReference>